<dbReference type="Proteomes" id="UP000246740">
    <property type="component" value="Unassembled WGS sequence"/>
</dbReference>
<name>A0A317XPD9_9BASI</name>
<protein>
    <submittedName>
        <fullName evidence="1">Uncharacterized protein</fullName>
    </submittedName>
</protein>
<gene>
    <name evidence="1" type="ORF">BCV70DRAFT_105877</name>
</gene>
<sequence>MNYLPLHFIIGCYSQSRCFRMFGERARHPVSCMLEIRVRSRLLAVWLVGVQVQAWLQAYSLVLFPLTPRSCLTFFFKAPKALNSADHE</sequence>
<reference evidence="1 2" key="1">
    <citation type="journal article" date="2018" name="Mol. Biol. Evol.">
        <title>Broad Genomic Sampling Reveals a Smut Pathogenic Ancestry of the Fungal Clade Ustilaginomycotina.</title>
        <authorList>
            <person name="Kijpornyongpan T."/>
            <person name="Mondo S.J."/>
            <person name="Barry K."/>
            <person name="Sandor L."/>
            <person name="Lee J."/>
            <person name="Lipzen A."/>
            <person name="Pangilinan J."/>
            <person name="LaButti K."/>
            <person name="Hainaut M."/>
            <person name="Henrissat B."/>
            <person name="Grigoriev I.V."/>
            <person name="Spatafora J.W."/>
            <person name="Aime M.C."/>
        </authorList>
    </citation>
    <scope>NUCLEOTIDE SEQUENCE [LARGE SCALE GENOMIC DNA]</scope>
    <source>
        <strain evidence="1 2">MCA 3645</strain>
    </source>
</reference>
<dbReference type="EMBL" id="KZ819193">
    <property type="protein sequence ID" value="PWZ00166.1"/>
    <property type="molecule type" value="Genomic_DNA"/>
</dbReference>
<organism evidence="1 2">
    <name type="scientific">Testicularia cyperi</name>
    <dbReference type="NCBI Taxonomy" id="1882483"/>
    <lineage>
        <taxon>Eukaryota</taxon>
        <taxon>Fungi</taxon>
        <taxon>Dikarya</taxon>
        <taxon>Basidiomycota</taxon>
        <taxon>Ustilaginomycotina</taxon>
        <taxon>Ustilaginomycetes</taxon>
        <taxon>Ustilaginales</taxon>
        <taxon>Anthracoideaceae</taxon>
        <taxon>Testicularia</taxon>
    </lineage>
</organism>
<dbReference type="InParanoid" id="A0A317XPD9"/>
<evidence type="ECO:0000313" key="1">
    <source>
        <dbReference type="EMBL" id="PWZ00166.1"/>
    </source>
</evidence>
<proteinExistence type="predicted"/>
<keyword evidence="2" id="KW-1185">Reference proteome</keyword>
<accession>A0A317XPD9</accession>
<evidence type="ECO:0000313" key="2">
    <source>
        <dbReference type="Proteomes" id="UP000246740"/>
    </source>
</evidence>
<dbReference type="AlphaFoldDB" id="A0A317XPD9"/>